<name>A0A835SNF4_9CHLO</name>
<gene>
    <name evidence="12" type="ORF">HYH02_014233</name>
</gene>
<feature type="compositionally biased region" description="Gly residues" evidence="8">
    <location>
        <begin position="149"/>
        <end position="184"/>
    </location>
</feature>
<feature type="transmembrane region" description="Helical" evidence="9">
    <location>
        <begin position="231"/>
        <end position="254"/>
    </location>
</feature>
<feature type="region of interest" description="Disordered" evidence="8">
    <location>
        <begin position="135"/>
        <end position="184"/>
    </location>
</feature>
<feature type="transmembrane region" description="Helical" evidence="9">
    <location>
        <begin position="83"/>
        <end position="103"/>
    </location>
</feature>
<dbReference type="InterPro" id="IPR003593">
    <property type="entry name" value="AAA+_ATPase"/>
</dbReference>
<dbReference type="GO" id="GO:0016020">
    <property type="term" value="C:membrane"/>
    <property type="evidence" value="ECO:0007669"/>
    <property type="project" value="InterPro"/>
</dbReference>
<evidence type="ECO:0000259" key="10">
    <source>
        <dbReference type="PROSITE" id="PS50893"/>
    </source>
</evidence>
<evidence type="ECO:0000313" key="12">
    <source>
        <dbReference type="EMBL" id="KAG2428821.1"/>
    </source>
</evidence>
<evidence type="ECO:0000256" key="7">
    <source>
        <dbReference type="ARBA" id="ARBA00023136"/>
    </source>
</evidence>
<dbReference type="EMBL" id="JAEHOD010000090">
    <property type="protein sequence ID" value="KAG2428821.1"/>
    <property type="molecule type" value="Genomic_DNA"/>
</dbReference>
<dbReference type="InterPro" id="IPR050835">
    <property type="entry name" value="ABC_transporter_sub-D"/>
</dbReference>
<keyword evidence="13" id="KW-1185">Reference proteome</keyword>
<keyword evidence="7 9" id="KW-0472">Membrane</keyword>
<organism evidence="12 13">
    <name type="scientific">Chlamydomonas schloesseri</name>
    <dbReference type="NCBI Taxonomy" id="2026947"/>
    <lineage>
        <taxon>Eukaryota</taxon>
        <taxon>Viridiplantae</taxon>
        <taxon>Chlorophyta</taxon>
        <taxon>core chlorophytes</taxon>
        <taxon>Chlorophyceae</taxon>
        <taxon>CS clade</taxon>
        <taxon>Chlamydomonadales</taxon>
        <taxon>Chlamydomonadaceae</taxon>
        <taxon>Chlamydomonas</taxon>
    </lineage>
</organism>
<feature type="region of interest" description="Disordered" evidence="8">
    <location>
        <begin position="606"/>
        <end position="658"/>
    </location>
</feature>
<dbReference type="PROSITE" id="PS00211">
    <property type="entry name" value="ABC_TRANSPORTER_1"/>
    <property type="match status" value="1"/>
</dbReference>
<reference evidence="12" key="1">
    <citation type="journal article" date="2020" name="bioRxiv">
        <title>Comparative genomics of Chlamydomonas.</title>
        <authorList>
            <person name="Craig R.J."/>
            <person name="Hasan A.R."/>
            <person name="Ness R.W."/>
            <person name="Keightley P.D."/>
        </authorList>
    </citation>
    <scope>NUCLEOTIDE SEQUENCE</scope>
    <source>
        <strain evidence="12">CCAP 11/173</strain>
    </source>
</reference>
<keyword evidence="6 9" id="KW-1133">Transmembrane helix</keyword>
<evidence type="ECO:0000313" key="13">
    <source>
        <dbReference type="Proteomes" id="UP000613740"/>
    </source>
</evidence>
<protein>
    <recommendedName>
        <fullName evidence="14">ABC transporter domain-containing protein</fullName>
    </recommendedName>
</protein>
<accession>A0A835SNF4</accession>
<dbReference type="PROSITE" id="PS50893">
    <property type="entry name" value="ABC_TRANSPORTER_2"/>
    <property type="match status" value="1"/>
</dbReference>
<feature type="domain" description="ABC transmembrane type-1" evidence="11">
    <location>
        <begin position="194"/>
        <end position="375"/>
    </location>
</feature>
<evidence type="ECO:0000256" key="2">
    <source>
        <dbReference type="ARBA" id="ARBA00022448"/>
    </source>
</evidence>
<dbReference type="Pfam" id="PF00005">
    <property type="entry name" value="ABC_tran"/>
    <property type="match status" value="1"/>
</dbReference>
<dbReference type="InterPro" id="IPR036640">
    <property type="entry name" value="ABC1_TM_sf"/>
</dbReference>
<dbReference type="Gene3D" id="1.20.1560.10">
    <property type="entry name" value="ABC transporter type 1, transmembrane domain"/>
    <property type="match status" value="1"/>
</dbReference>
<dbReference type="GO" id="GO:0140359">
    <property type="term" value="F:ABC-type transporter activity"/>
    <property type="evidence" value="ECO:0007669"/>
    <property type="project" value="InterPro"/>
</dbReference>
<dbReference type="Proteomes" id="UP000613740">
    <property type="component" value="Unassembled WGS sequence"/>
</dbReference>
<evidence type="ECO:0000256" key="4">
    <source>
        <dbReference type="ARBA" id="ARBA00022741"/>
    </source>
</evidence>
<evidence type="ECO:0000256" key="6">
    <source>
        <dbReference type="ARBA" id="ARBA00022989"/>
    </source>
</evidence>
<dbReference type="InterPro" id="IPR011527">
    <property type="entry name" value="ABC1_TM_dom"/>
</dbReference>
<evidence type="ECO:0000259" key="11">
    <source>
        <dbReference type="PROSITE" id="PS50929"/>
    </source>
</evidence>
<keyword evidence="5" id="KW-0067">ATP-binding</keyword>
<dbReference type="SUPFAM" id="SSF52540">
    <property type="entry name" value="P-loop containing nucleoside triphosphate hydrolases"/>
    <property type="match status" value="1"/>
</dbReference>
<feature type="compositionally biased region" description="Gly residues" evidence="8">
    <location>
        <begin position="557"/>
        <end position="581"/>
    </location>
</feature>
<evidence type="ECO:0000256" key="8">
    <source>
        <dbReference type="SAM" id="MobiDB-lite"/>
    </source>
</evidence>
<dbReference type="PANTHER" id="PTHR11384">
    <property type="entry name" value="ATP-BINDING CASSETTE, SUB-FAMILY D MEMBER"/>
    <property type="match status" value="1"/>
</dbReference>
<keyword evidence="3 9" id="KW-0812">Transmembrane</keyword>
<dbReference type="OrthoDB" id="422637at2759"/>
<dbReference type="SUPFAM" id="SSF90123">
    <property type="entry name" value="ABC transporter transmembrane region"/>
    <property type="match status" value="1"/>
</dbReference>
<sequence length="805" mass="81045">MGGGAAAACPGASASLSSVLPKWWRLVTIWFTGEERWVARGYAAAVIALALATTLFSVHISYAQRDFSTAMSSKDVPGFYAAVRKFLVIIVIAAPLFSFTAWVEERLVLAWRAYLTRLLTRKYFANRAFYHIRQRGDASEGPPSSGSRSGSGGSSSGRGAATGAGGSGSSSGSSSGAGGGGGGGIDNPDQRICDDVASFVRSSVSLSLTLCRKVFNCVAFAGVLWGVSGSLVVFLFVYAGVGTFVTTAMFGRVLTSLYYRQLAREADLRFSLVRVRENAESIAFYRGEAGERVRVLGRLGAVLGVAYERIRWAALYDLWTSVYGYATILVPSMLTAPRYFKGEIEFGVISQASFAFSRIDAALSIIINNLAQISGLAAETERLHDLVAAMDAAAAAAAATQLQRAPGGGGSEGGSSSAAAAAAAAAAAVALLSTPGGGEVIARRSEPGLRGLVLRQLRVVTPGGGGGGGGQVGPRVLTAGLSLALEPGQSLLIVGPSGCGKSSLLRAIAGLWVSGGGTVLLPGPPPPASAAGARRTASAAGAAAAADGDDEEAVPAGSGGGGGGGRAGGRSGGGGGGGGGVFFLPQKPFMPLGDLRTQLTFPTGLNTLTSTTAGEGGSAYGAAAPHGGDDDQDPAAAATSERAPLLSGRGGGGHQQQHLSTSISLAVLQSGGGGGGGSSSSAGSSAAAATAPLLSDEELLALLDDCCLPDLVQRVGGLDVELDWSSVLSVGEQQRLAVLRLLAAAPCLAFMDEATSALDGPTESRLYSLIRKRVPCYVSVGHRLALLQHHTHPGGGGGARLGGAG</sequence>
<dbReference type="PANTHER" id="PTHR11384:SF55">
    <property type="entry name" value="ATP-BINDING CASSETTE TRANSPORTER"/>
    <property type="match status" value="1"/>
</dbReference>
<dbReference type="SMART" id="SM00382">
    <property type="entry name" value="AAA"/>
    <property type="match status" value="1"/>
</dbReference>
<evidence type="ECO:0000256" key="3">
    <source>
        <dbReference type="ARBA" id="ARBA00022692"/>
    </source>
</evidence>
<comment type="similarity">
    <text evidence="1">Belongs to the ABC transporter superfamily. ABCD family. Peroxisomal fatty acyl CoA transporter (TC 3.A.1.203) subfamily.</text>
</comment>
<dbReference type="InterPro" id="IPR027417">
    <property type="entry name" value="P-loop_NTPase"/>
</dbReference>
<evidence type="ECO:0000256" key="1">
    <source>
        <dbReference type="ARBA" id="ARBA00008575"/>
    </source>
</evidence>
<proteinExistence type="inferred from homology"/>
<evidence type="ECO:0008006" key="14">
    <source>
        <dbReference type="Google" id="ProtNLM"/>
    </source>
</evidence>
<comment type="caution">
    <text evidence="12">The sequence shown here is derived from an EMBL/GenBank/DDBJ whole genome shotgun (WGS) entry which is preliminary data.</text>
</comment>
<keyword evidence="2" id="KW-0813">Transport</keyword>
<dbReference type="GO" id="GO:0016887">
    <property type="term" value="F:ATP hydrolysis activity"/>
    <property type="evidence" value="ECO:0007669"/>
    <property type="project" value="InterPro"/>
</dbReference>
<feature type="region of interest" description="Disordered" evidence="8">
    <location>
        <begin position="541"/>
        <end position="582"/>
    </location>
</feature>
<dbReference type="AlphaFoldDB" id="A0A835SNF4"/>
<evidence type="ECO:0000256" key="5">
    <source>
        <dbReference type="ARBA" id="ARBA00022840"/>
    </source>
</evidence>
<evidence type="ECO:0000256" key="9">
    <source>
        <dbReference type="SAM" id="Phobius"/>
    </source>
</evidence>
<dbReference type="Pfam" id="PF06472">
    <property type="entry name" value="ABC_membrane_2"/>
    <property type="match status" value="2"/>
</dbReference>
<dbReference type="InterPro" id="IPR003439">
    <property type="entry name" value="ABC_transporter-like_ATP-bd"/>
</dbReference>
<dbReference type="GO" id="GO:0005524">
    <property type="term" value="F:ATP binding"/>
    <property type="evidence" value="ECO:0007669"/>
    <property type="project" value="UniProtKB-KW"/>
</dbReference>
<dbReference type="PROSITE" id="PS50929">
    <property type="entry name" value="ABC_TM1F"/>
    <property type="match status" value="1"/>
</dbReference>
<feature type="domain" description="ABC transporter" evidence="10">
    <location>
        <begin position="454"/>
        <end position="778"/>
    </location>
</feature>
<feature type="transmembrane region" description="Helical" evidence="9">
    <location>
        <begin position="41"/>
        <end position="62"/>
    </location>
</feature>
<dbReference type="Gene3D" id="3.40.50.300">
    <property type="entry name" value="P-loop containing nucleotide triphosphate hydrolases"/>
    <property type="match status" value="2"/>
</dbReference>
<keyword evidence="4" id="KW-0547">Nucleotide-binding</keyword>
<dbReference type="InterPro" id="IPR017871">
    <property type="entry name" value="ABC_transporter-like_CS"/>
</dbReference>